<gene>
    <name evidence="3" type="ORF">JKP88DRAFT_55167</name>
</gene>
<sequence>NNEQIEREVEHLRKVITRLGTPQADGKIGVTYGVLFDDEEGQDYFEALMGTLKAAKKRGVVDFQGQMLLKGAHDSVMVTLLKPLT</sequence>
<feature type="domain" description="Costars" evidence="2">
    <location>
        <begin position="3"/>
        <end position="81"/>
    </location>
</feature>
<dbReference type="FunFam" id="1.10.10.1540:FF:000002">
    <property type="entry name" value="costars family protein ABRACL"/>
    <property type="match status" value="1"/>
</dbReference>
<evidence type="ECO:0000256" key="1">
    <source>
        <dbReference type="ARBA" id="ARBA00006126"/>
    </source>
</evidence>
<dbReference type="InterPro" id="IPR044302">
    <property type="entry name" value="Costars"/>
</dbReference>
<dbReference type="SMART" id="SM01283">
    <property type="entry name" value="Costars"/>
    <property type="match status" value="1"/>
</dbReference>
<dbReference type="InterPro" id="IPR027817">
    <property type="entry name" value="Costars_dom"/>
</dbReference>
<proteinExistence type="inferred from homology"/>
<name>A0A835Z1C5_9STRA</name>
<accession>A0A835Z1C5</accession>
<evidence type="ECO:0000259" key="2">
    <source>
        <dbReference type="SMART" id="SM01283"/>
    </source>
</evidence>
<dbReference type="GO" id="GO:0032970">
    <property type="term" value="P:regulation of actin filament-based process"/>
    <property type="evidence" value="ECO:0007669"/>
    <property type="project" value="TreeGrafter"/>
</dbReference>
<protein>
    <submittedName>
        <fullName evidence="3">Costars domain-containing protein</fullName>
    </submittedName>
</protein>
<dbReference type="Gene3D" id="1.10.10.1540">
    <property type="entry name" value="Costar domain"/>
    <property type="match status" value="1"/>
</dbReference>
<dbReference type="Proteomes" id="UP000664859">
    <property type="component" value="Unassembled WGS sequence"/>
</dbReference>
<dbReference type="InterPro" id="IPR038095">
    <property type="entry name" value="Costars_sf"/>
</dbReference>
<comment type="caution">
    <text evidence="3">The sequence shown here is derived from an EMBL/GenBank/DDBJ whole genome shotgun (WGS) entry which is preliminary data.</text>
</comment>
<organism evidence="3 4">
    <name type="scientific">Tribonema minus</name>
    <dbReference type="NCBI Taxonomy" id="303371"/>
    <lineage>
        <taxon>Eukaryota</taxon>
        <taxon>Sar</taxon>
        <taxon>Stramenopiles</taxon>
        <taxon>Ochrophyta</taxon>
        <taxon>PX clade</taxon>
        <taxon>Xanthophyceae</taxon>
        <taxon>Tribonematales</taxon>
        <taxon>Tribonemataceae</taxon>
        <taxon>Tribonema</taxon>
    </lineage>
</organism>
<dbReference type="Pfam" id="PF14705">
    <property type="entry name" value="Costars"/>
    <property type="match status" value="1"/>
</dbReference>
<dbReference type="PANTHER" id="PTHR46334">
    <property type="entry name" value="COSTARS FAMILY PROTEIN ABRACL"/>
    <property type="match status" value="1"/>
</dbReference>
<dbReference type="AlphaFoldDB" id="A0A835Z1C5"/>
<reference evidence="3" key="1">
    <citation type="submission" date="2021-02" db="EMBL/GenBank/DDBJ databases">
        <title>First Annotated Genome of the Yellow-green Alga Tribonema minus.</title>
        <authorList>
            <person name="Mahan K.M."/>
        </authorList>
    </citation>
    <scope>NUCLEOTIDE SEQUENCE</scope>
    <source>
        <strain evidence="3">UTEX B ZZ1240</strain>
    </source>
</reference>
<dbReference type="EMBL" id="JAFCMP010000223">
    <property type="protein sequence ID" value="KAG5183245.1"/>
    <property type="molecule type" value="Genomic_DNA"/>
</dbReference>
<dbReference type="OrthoDB" id="9871914at2759"/>
<comment type="similarity">
    <text evidence="1">Belongs to the costars family.</text>
</comment>
<keyword evidence="4" id="KW-1185">Reference proteome</keyword>
<feature type="non-terminal residue" evidence="3">
    <location>
        <position position="85"/>
    </location>
</feature>
<evidence type="ECO:0000313" key="4">
    <source>
        <dbReference type="Proteomes" id="UP000664859"/>
    </source>
</evidence>
<dbReference type="PANTHER" id="PTHR46334:SF1">
    <property type="entry name" value="COSTARS FAMILY PROTEIN ABRACL"/>
    <property type="match status" value="1"/>
</dbReference>
<evidence type="ECO:0000313" key="3">
    <source>
        <dbReference type="EMBL" id="KAG5183245.1"/>
    </source>
</evidence>